<comment type="caution">
    <text evidence="1">The sequence shown here is derived from an EMBL/GenBank/DDBJ whole genome shotgun (WGS) entry which is preliminary data.</text>
</comment>
<organism evidence="1 2">
    <name type="scientific">Paractinoplanes toevensis</name>
    <dbReference type="NCBI Taxonomy" id="571911"/>
    <lineage>
        <taxon>Bacteria</taxon>
        <taxon>Bacillati</taxon>
        <taxon>Actinomycetota</taxon>
        <taxon>Actinomycetes</taxon>
        <taxon>Micromonosporales</taxon>
        <taxon>Micromonosporaceae</taxon>
        <taxon>Paractinoplanes</taxon>
    </lineage>
</organism>
<accession>A0A919WA17</accession>
<gene>
    <name evidence="1" type="ORF">Ato02nite_081430</name>
</gene>
<protein>
    <submittedName>
        <fullName evidence="1">Uncharacterized protein</fullName>
    </submittedName>
</protein>
<dbReference type="EMBL" id="BOQN01000117">
    <property type="protein sequence ID" value="GIM96350.1"/>
    <property type="molecule type" value="Genomic_DNA"/>
</dbReference>
<dbReference type="Proteomes" id="UP000677082">
    <property type="component" value="Unassembled WGS sequence"/>
</dbReference>
<keyword evidence="2" id="KW-1185">Reference proteome</keyword>
<reference evidence="1 2" key="1">
    <citation type="submission" date="2021-03" db="EMBL/GenBank/DDBJ databases">
        <title>Whole genome shotgun sequence of Actinoplanes toevensis NBRC 105298.</title>
        <authorList>
            <person name="Komaki H."/>
            <person name="Tamura T."/>
        </authorList>
    </citation>
    <scope>NUCLEOTIDE SEQUENCE [LARGE SCALE GENOMIC DNA]</scope>
    <source>
        <strain evidence="1 2">NBRC 105298</strain>
    </source>
</reference>
<name>A0A919WA17_9ACTN</name>
<sequence length="215" mass="23163">MRHWLLDTNCLQTREVFERHGTDDGIRQLIPTRIVAFDFPLGGDDPELDVAACIDWLRGITAELLTTVAESNPGQDSHGNHIIAATDAGWAPGRPATEPDQNHFSLLSLLLFGGGAPWFEDVYTVTGYLLTGDGRHRLYLHDGAAGEVLGIDLPLTAAHGRVAPGFAGSLPQELASIIESRHVRVQPPLPVDGYCVAAYDLTTWVDPHSGGVRAG</sequence>
<proteinExistence type="predicted"/>
<evidence type="ECO:0000313" key="1">
    <source>
        <dbReference type="EMBL" id="GIM96350.1"/>
    </source>
</evidence>
<evidence type="ECO:0000313" key="2">
    <source>
        <dbReference type="Proteomes" id="UP000677082"/>
    </source>
</evidence>
<dbReference type="RefSeq" id="WP_213012028.1">
    <property type="nucleotide sequence ID" value="NZ_BOQN01000117.1"/>
</dbReference>
<dbReference type="AlphaFoldDB" id="A0A919WA17"/>